<dbReference type="EC" id="2.7.13.3" evidence="3"/>
<dbReference type="PRINTS" id="PR00344">
    <property type="entry name" value="BCTRLSENSOR"/>
</dbReference>
<feature type="domain" description="Histidine kinase" evidence="16">
    <location>
        <begin position="306"/>
        <end position="528"/>
    </location>
</feature>
<dbReference type="Pfam" id="PF02518">
    <property type="entry name" value="HATPase_c"/>
    <property type="match status" value="1"/>
</dbReference>
<keyword evidence="4" id="KW-1003">Cell membrane</keyword>
<comment type="subcellular location">
    <subcellularLocation>
        <location evidence="2">Cell membrane</location>
        <topology evidence="2">Multi-pass membrane protein</topology>
    </subcellularLocation>
</comment>
<keyword evidence="5" id="KW-0597">Phosphoprotein</keyword>
<evidence type="ECO:0000256" key="13">
    <source>
        <dbReference type="ARBA" id="ARBA00023136"/>
    </source>
</evidence>
<accession>A0A3M8QA06</accession>
<dbReference type="SUPFAM" id="SSF158472">
    <property type="entry name" value="HAMP domain-like"/>
    <property type="match status" value="1"/>
</dbReference>
<dbReference type="SMART" id="SM00387">
    <property type="entry name" value="HATPase_c"/>
    <property type="match status" value="1"/>
</dbReference>
<dbReference type="GO" id="GO:0000155">
    <property type="term" value="F:phosphorelay sensor kinase activity"/>
    <property type="evidence" value="ECO:0007669"/>
    <property type="project" value="InterPro"/>
</dbReference>
<evidence type="ECO:0000256" key="10">
    <source>
        <dbReference type="ARBA" id="ARBA00022840"/>
    </source>
</evidence>
<dbReference type="InterPro" id="IPR036097">
    <property type="entry name" value="HisK_dim/P_sf"/>
</dbReference>
<dbReference type="RefSeq" id="WP_123094228.1">
    <property type="nucleotide sequence ID" value="NZ_RIZG01000001.1"/>
</dbReference>
<evidence type="ECO:0000256" key="6">
    <source>
        <dbReference type="ARBA" id="ARBA00022679"/>
    </source>
</evidence>
<evidence type="ECO:0000256" key="12">
    <source>
        <dbReference type="ARBA" id="ARBA00023012"/>
    </source>
</evidence>
<dbReference type="GO" id="GO:0005524">
    <property type="term" value="F:ATP binding"/>
    <property type="evidence" value="ECO:0007669"/>
    <property type="project" value="UniProtKB-KW"/>
</dbReference>
<dbReference type="PROSITE" id="PS50885">
    <property type="entry name" value="HAMP"/>
    <property type="match status" value="1"/>
</dbReference>
<dbReference type="InterPro" id="IPR005467">
    <property type="entry name" value="His_kinase_dom"/>
</dbReference>
<dbReference type="GO" id="GO:0005886">
    <property type="term" value="C:plasma membrane"/>
    <property type="evidence" value="ECO:0007669"/>
    <property type="project" value="UniProtKB-SubCell"/>
</dbReference>
<keyword evidence="13 14" id="KW-0472">Membrane</keyword>
<keyword evidence="8" id="KW-0547">Nucleotide-binding</keyword>
<dbReference type="CDD" id="cd00075">
    <property type="entry name" value="HATPase"/>
    <property type="match status" value="1"/>
</dbReference>
<proteinExistence type="predicted"/>
<keyword evidence="9 18" id="KW-0418">Kinase</keyword>
<evidence type="ECO:0000259" key="16">
    <source>
        <dbReference type="PROSITE" id="PS50109"/>
    </source>
</evidence>
<feature type="chain" id="PRO_5018136539" description="histidine kinase" evidence="15">
    <location>
        <begin position="22"/>
        <end position="532"/>
    </location>
</feature>
<gene>
    <name evidence="18" type="ORF">EBI00_01925</name>
</gene>
<dbReference type="CDD" id="cd06225">
    <property type="entry name" value="HAMP"/>
    <property type="match status" value="1"/>
</dbReference>
<comment type="caution">
    <text evidence="18">The sequence shown here is derived from an EMBL/GenBank/DDBJ whole genome shotgun (WGS) entry which is preliminary data.</text>
</comment>
<keyword evidence="19" id="KW-1185">Reference proteome</keyword>
<dbReference type="EMBL" id="RIZG01000001">
    <property type="protein sequence ID" value="RNF52887.1"/>
    <property type="molecule type" value="Genomic_DNA"/>
</dbReference>
<evidence type="ECO:0000256" key="9">
    <source>
        <dbReference type="ARBA" id="ARBA00022777"/>
    </source>
</evidence>
<feature type="domain" description="HAMP" evidence="17">
    <location>
        <begin position="214"/>
        <end position="266"/>
    </location>
</feature>
<evidence type="ECO:0000256" key="11">
    <source>
        <dbReference type="ARBA" id="ARBA00022989"/>
    </source>
</evidence>
<evidence type="ECO:0000256" key="7">
    <source>
        <dbReference type="ARBA" id="ARBA00022692"/>
    </source>
</evidence>
<dbReference type="SUPFAM" id="SSF47384">
    <property type="entry name" value="Homodimeric domain of signal transducing histidine kinase"/>
    <property type="match status" value="1"/>
</dbReference>
<dbReference type="CDD" id="cd00082">
    <property type="entry name" value="HisKA"/>
    <property type="match status" value="1"/>
</dbReference>
<protein>
    <recommendedName>
        <fullName evidence="3">histidine kinase</fullName>
        <ecNumber evidence="3">2.7.13.3</ecNumber>
    </recommendedName>
</protein>
<keyword evidence="6" id="KW-0808">Transferase</keyword>
<dbReference type="InterPro" id="IPR036890">
    <property type="entry name" value="HATPase_C_sf"/>
</dbReference>
<dbReference type="PANTHER" id="PTHR45528:SF1">
    <property type="entry name" value="SENSOR HISTIDINE KINASE CPXA"/>
    <property type="match status" value="1"/>
</dbReference>
<dbReference type="Pfam" id="PF00672">
    <property type="entry name" value="HAMP"/>
    <property type="match status" value="1"/>
</dbReference>
<dbReference type="SUPFAM" id="SSF55874">
    <property type="entry name" value="ATPase domain of HSP90 chaperone/DNA topoisomerase II/histidine kinase"/>
    <property type="match status" value="1"/>
</dbReference>
<name>A0A3M8QA06_9GAMM</name>
<evidence type="ECO:0000256" key="2">
    <source>
        <dbReference type="ARBA" id="ARBA00004651"/>
    </source>
</evidence>
<evidence type="ECO:0000313" key="19">
    <source>
        <dbReference type="Proteomes" id="UP000280507"/>
    </source>
</evidence>
<dbReference type="InterPro" id="IPR003594">
    <property type="entry name" value="HATPase_dom"/>
</dbReference>
<evidence type="ECO:0000259" key="17">
    <source>
        <dbReference type="PROSITE" id="PS50885"/>
    </source>
</evidence>
<evidence type="ECO:0000256" key="1">
    <source>
        <dbReference type="ARBA" id="ARBA00000085"/>
    </source>
</evidence>
<dbReference type="Gene3D" id="1.10.287.130">
    <property type="match status" value="1"/>
</dbReference>
<dbReference type="InterPro" id="IPR050398">
    <property type="entry name" value="HssS/ArlS-like"/>
</dbReference>
<dbReference type="InterPro" id="IPR004358">
    <property type="entry name" value="Sig_transdc_His_kin-like_C"/>
</dbReference>
<dbReference type="Gene3D" id="6.10.340.10">
    <property type="match status" value="1"/>
</dbReference>
<organism evidence="18 19">
    <name type="scientific">Marinomonas hwangdonensis</name>
    <dbReference type="NCBI Taxonomy" id="1053647"/>
    <lineage>
        <taxon>Bacteria</taxon>
        <taxon>Pseudomonadati</taxon>
        <taxon>Pseudomonadota</taxon>
        <taxon>Gammaproteobacteria</taxon>
        <taxon>Oceanospirillales</taxon>
        <taxon>Oceanospirillaceae</taxon>
        <taxon>Marinomonas</taxon>
    </lineage>
</organism>
<sequence>MFRYKLSLVLALLLSFILAQAGAAYWSNKVATDHIQRGQTSNQILQHLMQLGTEKQQLKIWLAEYLLLKDGSTLKRDVRFQTLDNLLSQLNQLTAQAQQHSLTTQDFAEITQQIKVIYLFETNLERLKNALRSWDIAKIHSDDDGWTLISQTFDRVEDTDLRQLIDQAITLQKERTERYEQTAVDALSMLKIVVLSLASIGVLLGAMLGVWLLRTLSKPLAALVQSTTAIEQGNLSHRIEESGPTELKILAKHFNHMAVSLEQAQKQELSSRQLIETEVEARTEALAQALESLEKAKHQQKEFFANVSHELRTPATAILGEAQVTLRNPNNSPMEYQQALQRINESAGYLAYRIEDLLMLVRHDEKLFQPTRVAMSLQALWHAVVRQAQLLVKPQQVELRIEAPNHSHWEHLNAYMDLDKLLMVIRIIVDNALRYDPQKHPLSLTLTILESQWQIQLYDQGIGIQADDLPHIFQRYFRAENGKRARPDGLGIGLTLAHSICQQLGGCIVLTSQTQIGTTAYLTFPLEEDGDI</sequence>
<evidence type="ECO:0000313" key="18">
    <source>
        <dbReference type="EMBL" id="RNF52887.1"/>
    </source>
</evidence>
<feature type="transmembrane region" description="Helical" evidence="14">
    <location>
        <begin position="192"/>
        <end position="213"/>
    </location>
</feature>
<keyword evidence="7 14" id="KW-0812">Transmembrane</keyword>
<evidence type="ECO:0000256" key="5">
    <source>
        <dbReference type="ARBA" id="ARBA00022553"/>
    </source>
</evidence>
<evidence type="ECO:0000256" key="3">
    <source>
        <dbReference type="ARBA" id="ARBA00012438"/>
    </source>
</evidence>
<dbReference type="AlphaFoldDB" id="A0A3M8QA06"/>
<dbReference type="Gene3D" id="3.30.565.10">
    <property type="entry name" value="Histidine kinase-like ATPase, C-terminal domain"/>
    <property type="match status" value="1"/>
</dbReference>
<evidence type="ECO:0000256" key="4">
    <source>
        <dbReference type="ARBA" id="ARBA00022475"/>
    </source>
</evidence>
<dbReference type="InterPro" id="IPR003661">
    <property type="entry name" value="HisK_dim/P_dom"/>
</dbReference>
<dbReference type="Proteomes" id="UP000280507">
    <property type="component" value="Unassembled WGS sequence"/>
</dbReference>
<reference evidence="18 19" key="1">
    <citation type="journal article" date="2012" name="Int. J. Syst. Evol. Microbiol.">
        <title>Marinomonas hwangdonensis sp. nov., isolated from seawater.</title>
        <authorList>
            <person name="Jung Y.T."/>
            <person name="Oh T.K."/>
            <person name="Yoon J.H."/>
        </authorList>
    </citation>
    <scope>NUCLEOTIDE SEQUENCE [LARGE SCALE GENOMIC DNA]</scope>
    <source>
        <strain evidence="18 19">HDW-15</strain>
    </source>
</reference>
<evidence type="ECO:0000256" key="8">
    <source>
        <dbReference type="ARBA" id="ARBA00022741"/>
    </source>
</evidence>
<dbReference type="OrthoDB" id="9804645at2"/>
<dbReference type="PANTHER" id="PTHR45528">
    <property type="entry name" value="SENSOR HISTIDINE KINASE CPXA"/>
    <property type="match status" value="1"/>
</dbReference>
<keyword evidence="10" id="KW-0067">ATP-binding</keyword>
<keyword evidence="11 14" id="KW-1133">Transmembrane helix</keyword>
<keyword evidence="15" id="KW-0732">Signal</keyword>
<dbReference type="SMART" id="SM00304">
    <property type="entry name" value="HAMP"/>
    <property type="match status" value="1"/>
</dbReference>
<keyword evidence="12" id="KW-0902">Two-component regulatory system</keyword>
<dbReference type="SMART" id="SM00388">
    <property type="entry name" value="HisKA"/>
    <property type="match status" value="1"/>
</dbReference>
<feature type="signal peptide" evidence="15">
    <location>
        <begin position="1"/>
        <end position="21"/>
    </location>
</feature>
<comment type="catalytic activity">
    <reaction evidence="1">
        <text>ATP + protein L-histidine = ADP + protein N-phospho-L-histidine.</text>
        <dbReference type="EC" id="2.7.13.3"/>
    </reaction>
</comment>
<dbReference type="InterPro" id="IPR003660">
    <property type="entry name" value="HAMP_dom"/>
</dbReference>
<evidence type="ECO:0000256" key="14">
    <source>
        <dbReference type="SAM" id="Phobius"/>
    </source>
</evidence>
<evidence type="ECO:0000256" key="15">
    <source>
        <dbReference type="SAM" id="SignalP"/>
    </source>
</evidence>
<dbReference type="PROSITE" id="PS50109">
    <property type="entry name" value="HIS_KIN"/>
    <property type="match status" value="1"/>
</dbReference>
<dbReference type="Pfam" id="PF00512">
    <property type="entry name" value="HisKA"/>
    <property type="match status" value="1"/>
</dbReference>